<organism evidence="1 2">
    <name type="scientific">Edaphobacter aggregans</name>
    <dbReference type="NCBI Taxonomy" id="570835"/>
    <lineage>
        <taxon>Bacteria</taxon>
        <taxon>Pseudomonadati</taxon>
        <taxon>Acidobacteriota</taxon>
        <taxon>Terriglobia</taxon>
        <taxon>Terriglobales</taxon>
        <taxon>Acidobacteriaceae</taxon>
        <taxon>Edaphobacter</taxon>
    </lineage>
</organism>
<dbReference type="EMBL" id="RSDW01000001">
    <property type="protein sequence ID" value="RSL14776.1"/>
    <property type="molecule type" value="Genomic_DNA"/>
</dbReference>
<reference evidence="1 2" key="1">
    <citation type="submission" date="2018-12" db="EMBL/GenBank/DDBJ databases">
        <title>Sequencing of bacterial isolates from soil warming experiment in Harvard Forest, Massachusetts, USA.</title>
        <authorList>
            <person name="Deangelis K."/>
        </authorList>
    </citation>
    <scope>NUCLEOTIDE SEQUENCE [LARGE SCALE GENOMIC DNA]</scope>
    <source>
        <strain evidence="1 2">EB153</strain>
    </source>
</reference>
<name>A0A3R9PP59_9BACT</name>
<evidence type="ECO:0000313" key="2">
    <source>
        <dbReference type="Proteomes" id="UP000269669"/>
    </source>
</evidence>
<proteinExistence type="predicted"/>
<gene>
    <name evidence="1" type="ORF">EDE15_0241</name>
</gene>
<dbReference type="Proteomes" id="UP000269669">
    <property type="component" value="Unassembled WGS sequence"/>
</dbReference>
<evidence type="ECO:0000313" key="1">
    <source>
        <dbReference type="EMBL" id="RSL14776.1"/>
    </source>
</evidence>
<protein>
    <submittedName>
        <fullName evidence="1">Uncharacterized protein</fullName>
    </submittedName>
</protein>
<accession>A0A3R9PP59</accession>
<dbReference type="AlphaFoldDB" id="A0A3R9PP59"/>
<sequence>MQHLFFAAFAVAGPVAQGDNLLRPVLIIAIFILASIPTAPAQVQTVGAVSFAVPDGWQYKQGPDFGAMTMKADTRFWVVAVYTDMPSSGDPNADFKAAWKRVLLAGPDYRGVPNYDPYKLTETVGYPGKYYDGSSVNQTTYTRLYVLESGKTFVPVAFVSLNRNVLDSMEHNAMAVVGSVRVAPLKASPIKYSINLTDLTGNWTNGIVTSIDSYNHAGQYQSNSLTALRYGYTIAPNGSYTYKAGGLLNNQMINDDDSGVVELGAGFITFKGHRHVNQYRFVNLQQALDGSAVITLWPPVDMSQISSSRDSMYLTRPVRK</sequence>
<comment type="caution">
    <text evidence="1">The sequence shown here is derived from an EMBL/GenBank/DDBJ whole genome shotgun (WGS) entry which is preliminary data.</text>
</comment>
<keyword evidence="2" id="KW-1185">Reference proteome</keyword>